<reference evidence="1" key="1">
    <citation type="submission" date="2021-06" db="EMBL/GenBank/DDBJ databases">
        <authorList>
            <person name="Kallberg Y."/>
            <person name="Tangrot J."/>
            <person name="Rosling A."/>
        </authorList>
    </citation>
    <scope>NUCLEOTIDE SEQUENCE</scope>
    <source>
        <strain evidence="1">IL203A</strain>
    </source>
</reference>
<accession>A0ACA9KPR7</accession>
<comment type="caution">
    <text evidence="1">The sequence shown here is derived from an EMBL/GenBank/DDBJ whole genome shotgun (WGS) entry which is preliminary data.</text>
</comment>
<sequence>MEKKNEPLKNNDDIVIDQSITNTVELNDNNNNNNFRFIDGRKFYNIKNSKYPMPNDNKEHERLNYQQAIFRRHWQGNFSSPVKQVLANSKNKAKVLDVGCGSASWIFDMANDYPDATFIGLDILPNHPELTKLSNASYVQHNILDGLPFEDNTFDFIHQRFLGSSYQKQKWMFVINELVRILKPGGYLEGELENIHHEEKNLMYGKNSGELGQMAGNAAKMFCEGLKPALAPILKISSKELDDLFESIAKEINELDCYKIFFRVYASKK</sequence>
<dbReference type="Proteomes" id="UP000789702">
    <property type="component" value="Unassembled WGS sequence"/>
</dbReference>
<keyword evidence="2" id="KW-1185">Reference proteome</keyword>
<name>A0ACA9KPR7_9GLOM</name>
<evidence type="ECO:0000313" key="2">
    <source>
        <dbReference type="Proteomes" id="UP000789702"/>
    </source>
</evidence>
<dbReference type="EMBL" id="CAJVPU010001676">
    <property type="protein sequence ID" value="CAG8486017.1"/>
    <property type="molecule type" value="Genomic_DNA"/>
</dbReference>
<evidence type="ECO:0000313" key="1">
    <source>
        <dbReference type="EMBL" id="CAG8486017.1"/>
    </source>
</evidence>
<gene>
    <name evidence="1" type="ORF">DHETER_LOCUS2345</name>
</gene>
<protein>
    <submittedName>
        <fullName evidence="1">2105_t:CDS:1</fullName>
    </submittedName>
</protein>
<proteinExistence type="predicted"/>
<organism evidence="1 2">
    <name type="scientific">Dentiscutata heterogama</name>
    <dbReference type="NCBI Taxonomy" id="1316150"/>
    <lineage>
        <taxon>Eukaryota</taxon>
        <taxon>Fungi</taxon>
        <taxon>Fungi incertae sedis</taxon>
        <taxon>Mucoromycota</taxon>
        <taxon>Glomeromycotina</taxon>
        <taxon>Glomeromycetes</taxon>
        <taxon>Diversisporales</taxon>
        <taxon>Gigasporaceae</taxon>
        <taxon>Dentiscutata</taxon>
    </lineage>
</organism>